<dbReference type="EMBL" id="CP017556">
    <property type="protein sequence ID" value="AOW03949.1"/>
    <property type="molecule type" value="Genomic_DNA"/>
</dbReference>
<sequence>MGKASKATKKFQNKHLKKTIDKRRVDQAAKAKAVKGRRPGASVSAEDKVEKAAPSFFEDMSVGDFMKGGFEVPEKKGKAAEEDEDEEELEDEEDEDEQDQIEADDDSEGEAFSDEDEAPEMDDPEFLKYLNDEENVEEDANAEEEDKEEVTLAMVKKWASAMEKTQSTDAARNALRAAKAALASQEDENATANFKYVINDIKVVTKLFDVVNRWVPVVLTKQLPLKQSKKGTSVVDEESATNNKSATAIIKSYGDVLQQSLSTTTGAEETIRSIAALKKVMPYMLSHRKLTKNLIASVCYIWGTSSAISAREAAFALLITESKEHSGTYEAILKAAYGQFVNSCKNTSFHTMGTINFMKNTAAMLYAVNEQQAYPIAFDAIRQLAIHLRGSLTNKTASKHAYKAVYNWQFVHSLDYWSRVVADTCDAENEATKGSQSPLRPLLYPLVQVTLGTIRLIPSVQFFPLRFYLIRSLLRISQRTGVYIPLLPLLTELLNSSVMTKPPKSSALKPLDFDYAIRANKGYLGSRVYQEGVCDQIVELVSEFFVLYCKSVAFPELAIPAVITLKRFTKRSNISKFNRQLLTLLDKIDANAKFIEQKRANIDFGPTNRDQVNNFLKDLDWQKTPLGSYVVVQRQVRAEKLAILRESQEQDANDGNESDQVELADFKDEPEQLSESEEEDEDEEME</sequence>
<dbReference type="eggNOG" id="KOG2256">
    <property type="taxonomic scope" value="Eukaryota"/>
</dbReference>
<organism evidence="6 8">
    <name type="scientific">Yarrowia lipolytica</name>
    <name type="common">Candida lipolytica</name>
    <dbReference type="NCBI Taxonomy" id="4952"/>
    <lineage>
        <taxon>Eukaryota</taxon>
        <taxon>Fungi</taxon>
        <taxon>Dikarya</taxon>
        <taxon>Ascomycota</taxon>
        <taxon>Saccharomycotina</taxon>
        <taxon>Dipodascomycetes</taxon>
        <taxon>Dipodascales</taxon>
        <taxon>Dipodascales incertae sedis</taxon>
        <taxon>Yarrowia</taxon>
    </lineage>
</organism>
<keyword evidence="3" id="KW-0539">Nucleus</keyword>
<feature type="compositionally biased region" description="Basic residues" evidence="5">
    <location>
        <begin position="1"/>
        <end position="17"/>
    </location>
</feature>
<dbReference type="GO" id="GO:0005654">
    <property type="term" value="C:nucleoplasm"/>
    <property type="evidence" value="ECO:0007669"/>
    <property type="project" value="EnsemblFungi"/>
</dbReference>
<proteinExistence type="inferred from homology"/>
<name>A0A1D8NE85_YARLL</name>
<dbReference type="Proteomes" id="UP000182444">
    <property type="component" value="Chromosome 1D"/>
</dbReference>
<feature type="region of interest" description="Disordered" evidence="5">
    <location>
        <begin position="645"/>
        <end position="686"/>
    </location>
</feature>
<feature type="region of interest" description="Disordered" evidence="5">
    <location>
        <begin position="1"/>
        <end position="123"/>
    </location>
</feature>
<accession>A0A1D8NE85</accession>
<dbReference type="VEuPathDB" id="FungiDB:YALI1_D14893g"/>
<evidence type="ECO:0000256" key="1">
    <source>
        <dbReference type="ARBA" id="ARBA00004123"/>
    </source>
</evidence>
<evidence type="ECO:0000256" key="2">
    <source>
        <dbReference type="ARBA" id="ARBA00005907"/>
    </source>
</evidence>
<dbReference type="KEGG" id="yli:2910608"/>
<evidence type="ECO:0000313" key="6">
    <source>
        <dbReference type="EMBL" id="AOW03949.1"/>
    </source>
</evidence>
<dbReference type="GO" id="GO:0005730">
    <property type="term" value="C:nucleolus"/>
    <property type="evidence" value="ECO:0007669"/>
    <property type="project" value="EnsemblFungi"/>
</dbReference>
<reference evidence="6 8" key="1">
    <citation type="journal article" date="2016" name="PLoS ONE">
        <title>Sequence Assembly of Yarrowia lipolytica Strain W29/CLIB89 Shows Transposable Element Diversity.</title>
        <authorList>
            <person name="Magnan C."/>
            <person name="Yu J."/>
            <person name="Chang I."/>
            <person name="Jahn E."/>
            <person name="Kanomata Y."/>
            <person name="Wu J."/>
            <person name="Zeller M."/>
            <person name="Oakes M."/>
            <person name="Baldi P."/>
            <person name="Sandmeyer S."/>
        </authorList>
    </citation>
    <scope>NUCLEOTIDE SEQUENCE [LARGE SCALE GENOMIC DNA]</scope>
    <source>
        <strain evidence="6">CLIB89</strain>
        <strain evidence="8">CLIB89(W29)</strain>
    </source>
</reference>
<comment type="subcellular location">
    <subcellularLocation>
        <location evidence="1">Nucleus</location>
    </subcellularLocation>
</comment>
<protein>
    <submittedName>
        <fullName evidence="7">Noc2p family-domain-containing protein</fullName>
    </submittedName>
</protein>
<keyword evidence="4" id="KW-0175">Coiled coil</keyword>
<evidence type="ECO:0000313" key="9">
    <source>
        <dbReference type="Proteomes" id="UP000256601"/>
    </source>
</evidence>
<feature type="coiled-coil region" evidence="4">
    <location>
        <begin position="130"/>
        <end position="188"/>
    </location>
</feature>
<gene>
    <name evidence="7" type="ORF">B0I71DRAFT_137167</name>
    <name evidence="6" type="ORF">YALI1_D14893g</name>
</gene>
<dbReference type="GO" id="GO:0030691">
    <property type="term" value="C:Noc2p-Noc3p complex"/>
    <property type="evidence" value="ECO:0007669"/>
    <property type="project" value="EnsemblFungi"/>
</dbReference>
<evidence type="ECO:0000313" key="8">
    <source>
        <dbReference type="Proteomes" id="UP000182444"/>
    </source>
</evidence>
<evidence type="ECO:0000256" key="4">
    <source>
        <dbReference type="SAM" id="Coils"/>
    </source>
</evidence>
<dbReference type="AlphaFoldDB" id="A0A1D8NE85"/>
<dbReference type="OMA" id="GCLRYYL"/>
<feature type="compositionally biased region" description="Basic and acidic residues" evidence="5">
    <location>
        <begin position="18"/>
        <end position="29"/>
    </location>
</feature>
<comment type="similarity">
    <text evidence="2">Belongs to the NOC2 family.</text>
</comment>
<feature type="compositionally biased region" description="Acidic residues" evidence="5">
    <location>
        <begin position="81"/>
        <end position="123"/>
    </location>
</feature>
<dbReference type="GO" id="GO:0042273">
    <property type="term" value="P:ribosomal large subunit biogenesis"/>
    <property type="evidence" value="ECO:0007669"/>
    <property type="project" value="EnsemblFungi"/>
</dbReference>
<dbReference type="GO" id="GO:0030690">
    <property type="term" value="C:Noc1p-Noc2p complex"/>
    <property type="evidence" value="ECO:0007669"/>
    <property type="project" value="EnsemblFungi"/>
</dbReference>
<dbReference type="GeneID" id="2910608"/>
<dbReference type="Proteomes" id="UP000256601">
    <property type="component" value="Unassembled WGS sequence"/>
</dbReference>
<evidence type="ECO:0000256" key="3">
    <source>
        <dbReference type="ARBA" id="ARBA00023242"/>
    </source>
</evidence>
<dbReference type="EMBL" id="KZ859171">
    <property type="protein sequence ID" value="RDW22693.1"/>
    <property type="molecule type" value="Genomic_DNA"/>
</dbReference>
<dbReference type="PANTHER" id="PTHR12687:SF4">
    <property type="entry name" value="NUCLEOLAR COMPLEX PROTEIN 2 HOMOLOG"/>
    <property type="match status" value="1"/>
</dbReference>
<dbReference type="InterPro" id="IPR005343">
    <property type="entry name" value="Noc2"/>
</dbReference>
<feature type="compositionally biased region" description="Acidic residues" evidence="5">
    <location>
        <begin position="671"/>
        <end position="686"/>
    </location>
</feature>
<dbReference type="VEuPathDB" id="FungiDB:YALI0_D12012g"/>
<reference evidence="7 9" key="2">
    <citation type="submission" date="2018-07" db="EMBL/GenBank/DDBJ databases">
        <title>Draft Genome Assemblies for Five Robust Yarrowia lipolytica Strains Exhibiting High Lipid Production and Pentose Sugar Utilization and Sugar Alcohol Secretion from Undetoxified Lignocellulosic Biomass Hydrolysates.</title>
        <authorList>
            <consortium name="DOE Joint Genome Institute"/>
            <person name="Walker C."/>
            <person name="Ryu S."/>
            <person name="Na H."/>
            <person name="Zane M."/>
            <person name="LaButti K."/>
            <person name="Lipzen A."/>
            <person name="Haridas S."/>
            <person name="Barry K."/>
            <person name="Grigoriev I.V."/>
            <person name="Quarterman J."/>
            <person name="Slininger P."/>
            <person name="Dien B."/>
            <person name="Trinh C.T."/>
        </authorList>
    </citation>
    <scope>NUCLEOTIDE SEQUENCE [LARGE SCALE GENOMIC DNA]</scope>
    <source>
        <strain evidence="7 9">YB392</strain>
    </source>
</reference>
<evidence type="ECO:0000256" key="5">
    <source>
        <dbReference type="SAM" id="MobiDB-lite"/>
    </source>
</evidence>
<dbReference type="PANTHER" id="PTHR12687">
    <property type="entry name" value="NUCLEOLAR COMPLEX 2 AND RAD4-RELATED"/>
    <property type="match status" value="1"/>
</dbReference>
<dbReference type="Pfam" id="PF03715">
    <property type="entry name" value="Noc2"/>
    <property type="match status" value="1"/>
</dbReference>
<evidence type="ECO:0000313" key="7">
    <source>
        <dbReference type="EMBL" id="RDW22693.1"/>
    </source>
</evidence>
<feature type="compositionally biased region" description="Acidic residues" evidence="5">
    <location>
        <begin position="649"/>
        <end position="662"/>
    </location>
</feature>